<dbReference type="InterPro" id="IPR001471">
    <property type="entry name" value="AP2/ERF_dom"/>
</dbReference>
<proteinExistence type="inferred from homology"/>
<feature type="compositionally biased region" description="Basic and acidic residues" evidence="8">
    <location>
        <begin position="105"/>
        <end position="134"/>
    </location>
</feature>
<dbReference type="Gramene" id="Pp3c5_4660V3.1">
    <property type="protein sequence ID" value="Pp3c5_4660V3.1"/>
    <property type="gene ID" value="Pp3c5_4660"/>
</dbReference>
<dbReference type="PROSITE" id="PS51032">
    <property type="entry name" value="AP2_ERF"/>
    <property type="match status" value="1"/>
</dbReference>
<evidence type="ECO:0000256" key="6">
    <source>
        <dbReference type="ARBA" id="ARBA00023242"/>
    </source>
</evidence>
<dbReference type="EnsemblPlants" id="Pp3c5_4660V3.1">
    <property type="protein sequence ID" value="Pp3c5_4660V3.1"/>
    <property type="gene ID" value="Pp3c5_4660"/>
</dbReference>
<feature type="region of interest" description="Disordered" evidence="8">
    <location>
        <begin position="60"/>
        <end position="136"/>
    </location>
</feature>
<comment type="similarity">
    <text evidence="7">Belongs to the AP2/ERF transcription factor family. ERF subfamily.</text>
</comment>
<dbReference type="Gene3D" id="3.30.730.10">
    <property type="entry name" value="AP2/ERF domain"/>
    <property type="match status" value="1"/>
</dbReference>
<dbReference type="GO" id="GO:0003700">
    <property type="term" value="F:DNA-binding transcription factor activity"/>
    <property type="evidence" value="ECO:0007669"/>
    <property type="project" value="InterPro"/>
</dbReference>
<comment type="subcellular location">
    <subcellularLocation>
        <location evidence="1">Nucleus</location>
    </subcellularLocation>
</comment>
<dbReference type="GO" id="GO:0003677">
    <property type="term" value="F:DNA binding"/>
    <property type="evidence" value="ECO:0007669"/>
    <property type="project" value="UniProtKB-KW"/>
</dbReference>
<dbReference type="EMBL" id="ABEU02000005">
    <property type="protein sequence ID" value="PNR53575.1"/>
    <property type="molecule type" value="Genomic_DNA"/>
</dbReference>
<feature type="region of interest" description="Disordered" evidence="8">
    <location>
        <begin position="394"/>
        <end position="416"/>
    </location>
</feature>
<dbReference type="FunFam" id="3.30.730.10:FF:000001">
    <property type="entry name" value="Ethylene-responsive transcription factor 2"/>
    <property type="match status" value="1"/>
</dbReference>
<name>A0A2K1KII3_PHYPA</name>
<feature type="domain" description="AP2/ERF" evidence="9">
    <location>
        <begin position="136"/>
        <end position="193"/>
    </location>
</feature>
<reference evidence="10 12" key="2">
    <citation type="journal article" date="2018" name="Plant J.">
        <title>The Physcomitrella patens chromosome-scale assembly reveals moss genome structure and evolution.</title>
        <authorList>
            <person name="Lang D."/>
            <person name="Ullrich K.K."/>
            <person name="Murat F."/>
            <person name="Fuchs J."/>
            <person name="Jenkins J."/>
            <person name="Haas F.B."/>
            <person name="Piednoel M."/>
            <person name="Gundlach H."/>
            <person name="Van Bel M."/>
            <person name="Meyberg R."/>
            <person name="Vives C."/>
            <person name="Morata J."/>
            <person name="Symeonidi A."/>
            <person name="Hiss M."/>
            <person name="Muchero W."/>
            <person name="Kamisugi Y."/>
            <person name="Saleh O."/>
            <person name="Blanc G."/>
            <person name="Decker E.L."/>
            <person name="van Gessel N."/>
            <person name="Grimwood J."/>
            <person name="Hayes R.D."/>
            <person name="Graham S.W."/>
            <person name="Gunter L.E."/>
            <person name="McDaniel S.F."/>
            <person name="Hoernstein S.N.W."/>
            <person name="Larsson A."/>
            <person name="Li F.W."/>
            <person name="Perroud P.F."/>
            <person name="Phillips J."/>
            <person name="Ranjan P."/>
            <person name="Rokshar D.S."/>
            <person name="Rothfels C.J."/>
            <person name="Schneider L."/>
            <person name="Shu S."/>
            <person name="Stevenson D.W."/>
            <person name="Thummler F."/>
            <person name="Tillich M."/>
            <person name="Villarreal Aguilar J.C."/>
            <person name="Widiez T."/>
            <person name="Wong G.K."/>
            <person name="Wymore A."/>
            <person name="Zhang Y."/>
            <person name="Zimmer A.D."/>
            <person name="Quatrano R.S."/>
            <person name="Mayer K.F.X."/>
            <person name="Goodstein D."/>
            <person name="Casacuberta J.M."/>
            <person name="Vandepoele K."/>
            <person name="Reski R."/>
            <person name="Cuming A.C."/>
            <person name="Tuskan G.A."/>
            <person name="Maumus F."/>
            <person name="Salse J."/>
            <person name="Schmutz J."/>
            <person name="Rensing S.A."/>
        </authorList>
    </citation>
    <scope>NUCLEOTIDE SEQUENCE [LARGE SCALE GENOMIC DNA]</scope>
    <source>
        <strain evidence="11 12">cv. Gransden 2004</strain>
    </source>
</reference>
<feature type="compositionally biased region" description="Basic and acidic residues" evidence="8">
    <location>
        <begin position="66"/>
        <end position="78"/>
    </location>
</feature>
<feature type="compositionally biased region" description="Polar residues" evidence="8">
    <location>
        <begin position="262"/>
        <end position="298"/>
    </location>
</feature>
<dbReference type="PANTHER" id="PTHR31985:SF312">
    <property type="entry name" value="AP2_ERF DOMAIN-CONTAINING PROTEIN"/>
    <property type="match status" value="1"/>
</dbReference>
<dbReference type="FunCoup" id="A0A2K1KII3">
    <property type="interactions" value="8"/>
</dbReference>
<reference evidence="10 12" key="1">
    <citation type="journal article" date="2008" name="Science">
        <title>The Physcomitrella genome reveals evolutionary insights into the conquest of land by plants.</title>
        <authorList>
            <person name="Rensing S."/>
            <person name="Lang D."/>
            <person name="Zimmer A."/>
            <person name="Terry A."/>
            <person name="Salamov A."/>
            <person name="Shapiro H."/>
            <person name="Nishiyama T."/>
            <person name="Perroud P.-F."/>
            <person name="Lindquist E."/>
            <person name="Kamisugi Y."/>
            <person name="Tanahashi T."/>
            <person name="Sakakibara K."/>
            <person name="Fujita T."/>
            <person name="Oishi K."/>
            <person name="Shin-I T."/>
            <person name="Kuroki Y."/>
            <person name="Toyoda A."/>
            <person name="Suzuki Y."/>
            <person name="Hashimoto A."/>
            <person name="Yamaguchi K."/>
            <person name="Sugano A."/>
            <person name="Kohara Y."/>
            <person name="Fujiyama A."/>
            <person name="Anterola A."/>
            <person name="Aoki S."/>
            <person name="Ashton N."/>
            <person name="Barbazuk W.B."/>
            <person name="Barker E."/>
            <person name="Bennetzen J."/>
            <person name="Bezanilla M."/>
            <person name="Blankenship R."/>
            <person name="Cho S.H."/>
            <person name="Dutcher S."/>
            <person name="Estelle M."/>
            <person name="Fawcett J.A."/>
            <person name="Gundlach H."/>
            <person name="Hanada K."/>
            <person name="Heyl A."/>
            <person name="Hicks K.A."/>
            <person name="Hugh J."/>
            <person name="Lohr M."/>
            <person name="Mayer K."/>
            <person name="Melkozernov A."/>
            <person name="Murata T."/>
            <person name="Nelson D."/>
            <person name="Pils B."/>
            <person name="Prigge M."/>
            <person name="Reiss B."/>
            <person name="Renner T."/>
            <person name="Rombauts S."/>
            <person name="Rushton P."/>
            <person name="Sanderfoot A."/>
            <person name="Schween G."/>
            <person name="Shiu S.-H."/>
            <person name="Stueber K."/>
            <person name="Theodoulou F.L."/>
            <person name="Tu H."/>
            <person name="Van de Peer Y."/>
            <person name="Verrier P.J."/>
            <person name="Waters E."/>
            <person name="Wood A."/>
            <person name="Yang L."/>
            <person name="Cove D."/>
            <person name="Cuming A."/>
            <person name="Hasebe M."/>
            <person name="Lucas S."/>
            <person name="Mishler D.B."/>
            <person name="Reski R."/>
            <person name="Grigoriev I."/>
            <person name="Quatrano R.S."/>
            <person name="Boore J.L."/>
        </authorList>
    </citation>
    <scope>NUCLEOTIDE SEQUENCE [LARGE SCALE GENOMIC DNA]</scope>
    <source>
        <strain evidence="11 12">cv. Gransden 2004</strain>
    </source>
</reference>
<keyword evidence="5" id="KW-0804">Transcription</keyword>
<keyword evidence="6" id="KW-0539">Nucleus</keyword>
<dbReference type="SMART" id="SM00380">
    <property type="entry name" value="AP2"/>
    <property type="match status" value="1"/>
</dbReference>
<evidence type="ECO:0000313" key="10">
    <source>
        <dbReference type="EMBL" id="PNR53575.1"/>
    </source>
</evidence>
<evidence type="ECO:0000259" key="9">
    <source>
        <dbReference type="PROSITE" id="PS51032"/>
    </source>
</evidence>
<dbReference type="PaxDb" id="3218-PP1S41_212V6.1"/>
<evidence type="ECO:0000313" key="11">
    <source>
        <dbReference type="EnsemblPlants" id="Pp3c5_4660V3.1"/>
    </source>
</evidence>
<feature type="compositionally biased region" description="Basic and acidic residues" evidence="8">
    <location>
        <begin position="331"/>
        <end position="343"/>
    </location>
</feature>
<evidence type="ECO:0000256" key="5">
    <source>
        <dbReference type="ARBA" id="ARBA00023163"/>
    </source>
</evidence>
<dbReference type="SUPFAM" id="SSF54171">
    <property type="entry name" value="DNA-binding domain"/>
    <property type="match status" value="1"/>
</dbReference>
<dbReference type="Pfam" id="PF00847">
    <property type="entry name" value="AP2"/>
    <property type="match status" value="1"/>
</dbReference>
<keyword evidence="12" id="KW-1185">Reference proteome</keyword>
<feature type="region of interest" description="Disordered" evidence="8">
    <location>
        <begin position="239"/>
        <end position="343"/>
    </location>
</feature>
<gene>
    <name evidence="11" type="primary">LOC112282056</name>
    <name evidence="10" type="ORF">PHYPA_007250</name>
</gene>
<keyword evidence="2" id="KW-0805">Transcription regulation</keyword>
<evidence type="ECO:0000256" key="3">
    <source>
        <dbReference type="ARBA" id="ARBA00023125"/>
    </source>
</evidence>
<evidence type="ECO:0000256" key="7">
    <source>
        <dbReference type="ARBA" id="ARBA00024343"/>
    </source>
</evidence>
<dbReference type="PRINTS" id="PR00367">
    <property type="entry name" value="ETHRSPELEMNT"/>
</dbReference>
<dbReference type="InterPro" id="IPR036955">
    <property type="entry name" value="AP2/ERF_dom_sf"/>
</dbReference>
<accession>A0A2K1KII3</accession>
<evidence type="ECO:0000256" key="8">
    <source>
        <dbReference type="SAM" id="MobiDB-lite"/>
    </source>
</evidence>
<reference evidence="11" key="3">
    <citation type="submission" date="2020-12" db="UniProtKB">
        <authorList>
            <consortium name="EnsemblPlants"/>
        </authorList>
    </citation>
    <scope>IDENTIFICATION</scope>
</reference>
<keyword evidence="3" id="KW-0238">DNA-binding</keyword>
<organism evidence="10">
    <name type="scientific">Physcomitrium patens</name>
    <name type="common">Spreading-leaved earth moss</name>
    <name type="synonym">Physcomitrella patens</name>
    <dbReference type="NCBI Taxonomy" id="3218"/>
    <lineage>
        <taxon>Eukaryota</taxon>
        <taxon>Viridiplantae</taxon>
        <taxon>Streptophyta</taxon>
        <taxon>Embryophyta</taxon>
        <taxon>Bryophyta</taxon>
        <taxon>Bryophytina</taxon>
        <taxon>Bryopsida</taxon>
        <taxon>Funariidae</taxon>
        <taxon>Funariales</taxon>
        <taxon>Funariaceae</taxon>
        <taxon>Physcomitrium</taxon>
    </lineage>
</organism>
<protein>
    <recommendedName>
        <fullName evidence="9">AP2/ERF domain-containing protein</fullName>
    </recommendedName>
</protein>
<dbReference type="InterPro" id="IPR016177">
    <property type="entry name" value="DNA-bd_dom_sf"/>
</dbReference>
<evidence type="ECO:0000256" key="1">
    <source>
        <dbReference type="ARBA" id="ARBA00004123"/>
    </source>
</evidence>
<sequence>MNRHFHIQLGIAIKLLKKRLQDSKKIPCYGSKRVKLDSSFVVHDGPGPFLIAIESSSSPSVISSRDACEDPGDVKRPDVGGNERSPDGTNAAAGADSGADEQEDSSERVESPTSSRRQETEVRKKAKAEGDTRHPIYRGVRKRPWGIWVTEIRRPKKKSRIWLGSFATAEMAARAYDCAALALRGNGALLNFPKLAHSLPRLADLSDKSIQAAATLAANNFTHRGEGNKSLDQLLTSTSQLPASSPTSKPDADYQHYEQCHGSRQASKSTSLRTRTSPQSPYESSPNGSKSSSTQAQPQRREDSSSAPHLPATLTGNNQRIITDSSAGGTSRRDNVDYSSSRDHSMENFQHQVAGDNLPGSCSVQQPMYVDSDDMFAIGLTSLCDAMCIPPPDSEHATETDGEEGSNTWEPHLWSY</sequence>
<dbReference type="CDD" id="cd00018">
    <property type="entry name" value="AP2"/>
    <property type="match status" value="1"/>
</dbReference>
<feature type="compositionally biased region" description="Polar residues" evidence="8">
    <location>
        <begin position="314"/>
        <end position="329"/>
    </location>
</feature>
<keyword evidence="4" id="KW-0010">Activator</keyword>
<evidence type="ECO:0000313" key="12">
    <source>
        <dbReference type="Proteomes" id="UP000006727"/>
    </source>
</evidence>
<evidence type="ECO:0000256" key="4">
    <source>
        <dbReference type="ARBA" id="ARBA00023159"/>
    </source>
</evidence>
<evidence type="ECO:0000256" key="2">
    <source>
        <dbReference type="ARBA" id="ARBA00023015"/>
    </source>
</evidence>
<dbReference type="GO" id="GO:0005634">
    <property type="term" value="C:nucleus"/>
    <property type="evidence" value="ECO:0007669"/>
    <property type="project" value="UniProtKB-SubCell"/>
</dbReference>
<dbReference type="Proteomes" id="UP000006727">
    <property type="component" value="Chromosome 5"/>
</dbReference>
<dbReference type="InterPro" id="IPR051032">
    <property type="entry name" value="AP2/ERF_TF_ERF_subfamily"/>
</dbReference>
<feature type="compositionally biased region" description="Basic and acidic residues" evidence="8">
    <location>
        <begin position="250"/>
        <end position="261"/>
    </location>
</feature>
<dbReference type="AlphaFoldDB" id="A0A2K1KII3"/>
<dbReference type="PANTHER" id="PTHR31985">
    <property type="entry name" value="ETHYLENE-RESPONSIVE TRANSCRIPTION FACTOR ERF042-RELATED"/>
    <property type="match status" value="1"/>
</dbReference>